<dbReference type="Proteomes" id="UP001215598">
    <property type="component" value="Unassembled WGS sequence"/>
</dbReference>
<feature type="compositionally biased region" description="Basic and acidic residues" evidence="1">
    <location>
        <begin position="24"/>
        <end position="45"/>
    </location>
</feature>
<feature type="region of interest" description="Disordered" evidence="1">
    <location>
        <begin position="489"/>
        <end position="510"/>
    </location>
</feature>
<feature type="compositionally biased region" description="Basic and acidic residues" evidence="1">
    <location>
        <begin position="251"/>
        <end position="280"/>
    </location>
</feature>
<proteinExistence type="predicted"/>
<evidence type="ECO:0000313" key="3">
    <source>
        <dbReference type="Proteomes" id="UP001215598"/>
    </source>
</evidence>
<organism evidence="2 3">
    <name type="scientific">Mycena metata</name>
    <dbReference type="NCBI Taxonomy" id="1033252"/>
    <lineage>
        <taxon>Eukaryota</taxon>
        <taxon>Fungi</taxon>
        <taxon>Dikarya</taxon>
        <taxon>Basidiomycota</taxon>
        <taxon>Agaricomycotina</taxon>
        <taxon>Agaricomycetes</taxon>
        <taxon>Agaricomycetidae</taxon>
        <taxon>Agaricales</taxon>
        <taxon>Marasmiineae</taxon>
        <taxon>Mycenaceae</taxon>
        <taxon>Mycena</taxon>
    </lineage>
</organism>
<name>A0AAD7K636_9AGAR</name>
<sequence>MKPGGVHGQESGWLRTTLDSDMIYPEKVRKESGGRRDGVTEKKANGAENGGGSTEMPSKSPGAEKMPERKRHECLDRPINEVLPTRGQADVVTGTRNVTAYRKTELGYANDVRVLCERKEQGGGVAGAGCAYEHAVDASNDAPHTMPDYRSSGRGGRERRTRWRNKIKIPAQFNIVVAVGWRKGSRAPIGMGNAGGKEERGNYALAIVITLVWRTLSRSNNVAAIWRMRCRDGSAAVDRAKIESNYMGDPDGSKRRGRESAKQERGERRRAGLEAGDGKQGEAGTKDASGGRKQPAQRGVWRAGRTSSPRRVGLHAVPVEKSVIPGASRCRETASAAQGLPAGTFGLNHSTVGVKNIVKRHTYLLNAWYGVRLGSGKTTLAEPRTSTEVRFGFGLGSESVLNPTPATLLATRRFKYPPLQVSAFEVHGKMRPNPLKLQAIIRDAMPPRSSQVLKISDCRVEVPKISSSRITSQVSSMLKALNNLQNLQLSQHPHPPNIPPEVQGRPFTAS</sequence>
<gene>
    <name evidence="2" type="ORF">B0H16DRAFT_1684260</name>
</gene>
<dbReference type="EMBL" id="JARKIB010000009">
    <property type="protein sequence ID" value="KAJ7776412.1"/>
    <property type="molecule type" value="Genomic_DNA"/>
</dbReference>
<comment type="caution">
    <text evidence="2">The sequence shown here is derived from an EMBL/GenBank/DDBJ whole genome shotgun (WGS) entry which is preliminary data.</text>
</comment>
<protein>
    <submittedName>
        <fullName evidence="2">Uncharacterized protein</fullName>
    </submittedName>
</protein>
<feature type="region of interest" description="Disordered" evidence="1">
    <location>
        <begin position="1"/>
        <end position="70"/>
    </location>
</feature>
<evidence type="ECO:0000313" key="2">
    <source>
        <dbReference type="EMBL" id="KAJ7776412.1"/>
    </source>
</evidence>
<dbReference type="AlphaFoldDB" id="A0AAD7K636"/>
<evidence type="ECO:0000256" key="1">
    <source>
        <dbReference type="SAM" id="MobiDB-lite"/>
    </source>
</evidence>
<feature type="region of interest" description="Disordered" evidence="1">
    <location>
        <begin position="141"/>
        <end position="160"/>
    </location>
</feature>
<keyword evidence="3" id="KW-1185">Reference proteome</keyword>
<reference evidence="2" key="1">
    <citation type="submission" date="2023-03" db="EMBL/GenBank/DDBJ databases">
        <title>Massive genome expansion in bonnet fungi (Mycena s.s.) driven by repeated elements and novel gene families across ecological guilds.</title>
        <authorList>
            <consortium name="Lawrence Berkeley National Laboratory"/>
            <person name="Harder C.B."/>
            <person name="Miyauchi S."/>
            <person name="Viragh M."/>
            <person name="Kuo A."/>
            <person name="Thoen E."/>
            <person name="Andreopoulos B."/>
            <person name="Lu D."/>
            <person name="Skrede I."/>
            <person name="Drula E."/>
            <person name="Henrissat B."/>
            <person name="Morin E."/>
            <person name="Kohler A."/>
            <person name="Barry K."/>
            <person name="LaButti K."/>
            <person name="Morin E."/>
            <person name="Salamov A."/>
            <person name="Lipzen A."/>
            <person name="Mereny Z."/>
            <person name="Hegedus B."/>
            <person name="Baldrian P."/>
            <person name="Stursova M."/>
            <person name="Weitz H."/>
            <person name="Taylor A."/>
            <person name="Grigoriev I.V."/>
            <person name="Nagy L.G."/>
            <person name="Martin F."/>
            <person name="Kauserud H."/>
        </authorList>
    </citation>
    <scope>NUCLEOTIDE SEQUENCE</scope>
    <source>
        <strain evidence="2">CBHHK182m</strain>
    </source>
</reference>
<accession>A0AAD7K636</accession>
<feature type="region of interest" description="Disordered" evidence="1">
    <location>
        <begin position="241"/>
        <end position="309"/>
    </location>
</feature>